<proteinExistence type="predicted"/>
<dbReference type="PANTHER" id="PTHR32060">
    <property type="entry name" value="TAIL-SPECIFIC PROTEASE"/>
    <property type="match status" value="1"/>
</dbReference>
<dbReference type="InterPro" id="IPR036034">
    <property type="entry name" value="PDZ_sf"/>
</dbReference>
<feature type="domain" description="Tail specific protease" evidence="1">
    <location>
        <begin position="334"/>
        <end position="540"/>
    </location>
</feature>
<dbReference type="GO" id="GO:0004175">
    <property type="term" value="F:endopeptidase activity"/>
    <property type="evidence" value="ECO:0007669"/>
    <property type="project" value="TreeGrafter"/>
</dbReference>
<dbReference type="PANTHER" id="PTHR32060:SF22">
    <property type="entry name" value="CARBOXYL-TERMINAL-PROCESSING PEPTIDASE 3, CHLOROPLASTIC"/>
    <property type="match status" value="1"/>
</dbReference>
<accession>A0A7L8AEZ4</accession>
<name>A0A7L8AEZ4_9FLAO</name>
<organism evidence="2 3">
    <name type="scientific">Polaribacter haliotis</name>
    <dbReference type="NCBI Taxonomy" id="1888915"/>
    <lineage>
        <taxon>Bacteria</taxon>
        <taxon>Pseudomonadati</taxon>
        <taxon>Bacteroidota</taxon>
        <taxon>Flavobacteriia</taxon>
        <taxon>Flavobacteriales</taxon>
        <taxon>Flavobacteriaceae</taxon>
    </lineage>
</organism>
<reference evidence="2 3" key="1">
    <citation type="journal article" date="2016" name="Int. J. Syst. Evol. Microbiol.">
        <title>Polaribacter haliotis sp. nov., isolated from the gut of abalone Haliotis discus hannai.</title>
        <authorList>
            <person name="Kim Y.O."/>
            <person name="Park I.S."/>
            <person name="Park S."/>
            <person name="Nam B.H."/>
            <person name="Park J.M."/>
            <person name="Kim D.G."/>
            <person name="Yoon J.H."/>
        </authorList>
    </citation>
    <scope>NUCLEOTIDE SEQUENCE [LARGE SCALE GENOMIC DNA]</scope>
    <source>
        <strain evidence="2 3">KCTC 52418</strain>
    </source>
</reference>
<protein>
    <recommendedName>
        <fullName evidence="1">Tail specific protease domain-containing protein</fullName>
    </recommendedName>
</protein>
<dbReference type="GO" id="GO:0030288">
    <property type="term" value="C:outer membrane-bounded periplasmic space"/>
    <property type="evidence" value="ECO:0007669"/>
    <property type="project" value="TreeGrafter"/>
</dbReference>
<dbReference type="SUPFAM" id="SSF52096">
    <property type="entry name" value="ClpP/crotonase"/>
    <property type="match status" value="1"/>
</dbReference>
<dbReference type="GO" id="GO:0006508">
    <property type="term" value="P:proteolysis"/>
    <property type="evidence" value="ECO:0007669"/>
    <property type="project" value="InterPro"/>
</dbReference>
<sequence length="562" mass="65585">MKKIILLIVILFINKTGYSNTEFTKTERTKNLIYIWGLLKYKHPNVSRGNFNINEEFINEFKKIEALKSKKEFNEELLSWIQKFDSKKYKYKVDANFLQTNNLFTKNADFSWIDKTTFSPELISTLNKIKDNSNYGDYYASVNKMSSQIEFNNDNSLEGFDVTKKTHRLLFLASFWNKMRYWNVNIYLTETPWNSVLTQLIPYFLKESKTSFYLAKDKLIAKLNDSHSNYNASSLFHNKNRKFSLYGGRIVNDTLVVKTIFNKSLAEKENIELGDLIYAINGKKLKNYYIEKFSSRISASNENYLKSIISKTFYLLSNDSDSLQISVLKKNKTKLNTHINLYKFNNFKYEVARLDTIKKKKWNKISDKIGYINLKEINKKELRKAFKELKNTKGIIIDLRNYPRNLKVSTVPDFLYRKKKIFMKILTPLVPSYGNYDTQTKLKILNNPFSAGKSNINYYKGKIVLLVDRSTGSMAEYFGMAIQQAPNCITVGEQTFGAVMNRNTIILKDSTKVDFTGNGAFYPNNKNVQREGLKIDYVVKESAKNYNSNKYIEEAIKLIKQD</sequence>
<dbReference type="EMBL" id="CP061813">
    <property type="protein sequence ID" value="QOD60552.1"/>
    <property type="molecule type" value="Genomic_DNA"/>
</dbReference>
<dbReference type="KEGG" id="phal:H9I45_14590"/>
<dbReference type="Proteomes" id="UP000516764">
    <property type="component" value="Chromosome"/>
</dbReference>
<evidence type="ECO:0000313" key="2">
    <source>
        <dbReference type="EMBL" id="QOD60552.1"/>
    </source>
</evidence>
<dbReference type="SUPFAM" id="SSF50156">
    <property type="entry name" value="PDZ domain-like"/>
    <property type="match status" value="1"/>
</dbReference>
<dbReference type="OrthoDB" id="5379939at2"/>
<dbReference type="InterPro" id="IPR005151">
    <property type="entry name" value="Tail-specific_protease"/>
</dbReference>
<keyword evidence="3" id="KW-1185">Reference proteome</keyword>
<dbReference type="GO" id="GO:0007165">
    <property type="term" value="P:signal transduction"/>
    <property type="evidence" value="ECO:0007669"/>
    <property type="project" value="TreeGrafter"/>
</dbReference>
<dbReference type="AlphaFoldDB" id="A0A7L8AEZ4"/>
<dbReference type="Gene3D" id="2.30.42.10">
    <property type="match status" value="1"/>
</dbReference>
<dbReference type="Gene3D" id="3.90.226.10">
    <property type="entry name" value="2-enoyl-CoA Hydratase, Chain A, domain 1"/>
    <property type="match status" value="1"/>
</dbReference>
<evidence type="ECO:0000313" key="3">
    <source>
        <dbReference type="Proteomes" id="UP000516764"/>
    </source>
</evidence>
<dbReference type="GO" id="GO:0008236">
    <property type="term" value="F:serine-type peptidase activity"/>
    <property type="evidence" value="ECO:0007669"/>
    <property type="project" value="InterPro"/>
</dbReference>
<dbReference type="InterPro" id="IPR029045">
    <property type="entry name" value="ClpP/crotonase-like_dom_sf"/>
</dbReference>
<dbReference type="SMART" id="SM00245">
    <property type="entry name" value="TSPc"/>
    <property type="match status" value="1"/>
</dbReference>
<dbReference type="Pfam" id="PF03572">
    <property type="entry name" value="Peptidase_S41"/>
    <property type="match status" value="1"/>
</dbReference>
<dbReference type="RefSeq" id="WP_088354395.1">
    <property type="nucleotide sequence ID" value="NZ_CP061813.1"/>
</dbReference>
<gene>
    <name evidence="2" type="ORF">H9I45_14590</name>
</gene>
<evidence type="ECO:0000259" key="1">
    <source>
        <dbReference type="SMART" id="SM00245"/>
    </source>
</evidence>